<dbReference type="HOGENOM" id="CLU_1276823_0_0_0"/>
<organism evidence="2 3">
    <name type="scientific">Rubinisphaera brasiliensis (strain ATCC 49424 / DSM 5305 / JCM 21570 / IAM 15109 / NBRC 103401 / IFAM 1448)</name>
    <name type="common">Planctomyces brasiliensis</name>
    <dbReference type="NCBI Taxonomy" id="756272"/>
    <lineage>
        <taxon>Bacteria</taxon>
        <taxon>Pseudomonadati</taxon>
        <taxon>Planctomycetota</taxon>
        <taxon>Planctomycetia</taxon>
        <taxon>Planctomycetales</taxon>
        <taxon>Planctomycetaceae</taxon>
        <taxon>Rubinisphaera</taxon>
    </lineage>
</organism>
<dbReference type="KEGG" id="pbs:Plabr_4568"/>
<proteinExistence type="predicted"/>
<evidence type="ECO:0000313" key="3">
    <source>
        <dbReference type="Proteomes" id="UP000006860"/>
    </source>
</evidence>
<dbReference type="RefSeq" id="WP_013630843.1">
    <property type="nucleotide sequence ID" value="NC_015174.1"/>
</dbReference>
<evidence type="ECO:0000256" key="1">
    <source>
        <dbReference type="SAM" id="Coils"/>
    </source>
</evidence>
<dbReference type="AlphaFoldDB" id="F0SN96"/>
<keyword evidence="3" id="KW-1185">Reference proteome</keyword>
<dbReference type="OrthoDB" id="291591at2"/>
<reference evidence="3" key="1">
    <citation type="submission" date="2011-02" db="EMBL/GenBank/DDBJ databases">
        <title>The complete genome of Planctomyces brasiliensis DSM 5305.</title>
        <authorList>
            <person name="Lucas S."/>
            <person name="Copeland A."/>
            <person name="Lapidus A."/>
            <person name="Bruce D."/>
            <person name="Goodwin L."/>
            <person name="Pitluck S."/>
            <person name="Kyrpides N."/>
            <person name="Mavromatis K."/>
            <person name="Pagani I."/>
            <person name="Ivanova N."/>
            <person name="Ovchinnikova G."/>
            <person name="Lu M."/>
            <person name="Detter J.C."/>
            <person name="Han C."/>
            <person name="Land M."/>
            <person name="Hauser L."/>
            <person name="Markowitz V."/>
            <person name="Cheng J.-F."/>
            <person name="Hugenholtz P."/>
            <person name="Woyke T."/>
            <person name="Wu D."/>
            <person name="Tindall B."/>
            <person name="Pomrenke H.G."/>
            <person name="Brambilla E."/>
            <person name="Klenk H.-P."/>
            <person name="Eisen J.A."/>
        </authorList>
    </citation>
    <scope>NUCLEOTIDE SEQUENCE [LARGE SCALE GENOMIC DNA]</scope>
    <source>
        <strain evidence="3">ATCC 49424 / DSM 5305 / JCM 21570 / NBRC 103401 / IFAM 1448</strain>
    </source>
</reference>
<accession>F0SN96</accession>
<dbReference type="STRING" id="756272.Plabr_4568"/>
<dbReference type="Proteomes" id="UP000006860">
    <property type="component" value="Chromosome"/>
</dbReference>
<feature type="coiled-coil region" evidence="1">
    <location>
        <begin position="92"/>
        <end position="158"/>
    </location>
</feature>
<sequence length="216" mass="24999">MISSLGRVLAVLVTMFSVAFMAFAISRWATVPDWASEAREMEDFRITRTEGETPSWSAVTRRTGETFATSTNMAEVLEKMYVRATQDTQAEIQEYEREIPVRESEIEEAKISIAADDIGVQNRVNAMVARLEEMEAEVQRLTSESERQKALAQKLQLERERRRSDVYRTREELAEAREDTFRAEQLQKELTDMIRRVEGSVVKLQTRQQQLKESLQ</sequence>
<name>F0SN96_RUBBR</name>
<keyword evidence="1" id="KW-0175">Coiled coil</keyword>
<dbReference type="EMBL" id="CP002546">
    <property type="protein sequence ID" value="ADY62139.1"/>
    <property type="molecule type" value="Genomic_DNA"/>
</dbReference>
<evidence type="ECO:0008006" key="4">
    <source>
        <dbReference type="Google" id="ProtNLM"/>
    </source>
</evidence>
<gene>
    <name evidence="2" type="ordered locus">Plabr_4568</name>
</gene>
<evidence type="ECO:0000313" key="2">
    <source>
        <dbReference type="EMBL" id="ADY62139.1"/>
    </source>
</evidence>
<protein>
    <recommendedName>
        <fullName evidence="4">Chromosome partition protein Smc</fullName>
    </recommendedName>
</protein>